<dbReference type="InterPro" id="IPR002347">
    <property type="entry name" value="SDR_fam"/>
</dbReference>
<evidence type="ECO:0000313" key="4">
    <source>
        <dbReference type="EMBL" id="JAP03088.1"/>
    </source>
</evidence>
<dbReference type="Pfam" id="PF00106">
    <property type="entry name" value="adh_short"/>
    <property type="match status" value="1"/>
</dbReference>
<dbReference type="InterPro" id="IPR036291">
    <property type="entry name" value="NAD(P)-bd_dom_sf"/>
</dbReference>
<name>A0A0V0G4W0_TRIDM</name>
<dbReference type="PANTHER" id="PTHR43115:SF4">
    <property type="entry name" value="DEHYDROGENASE_REDUCTASE SDR FAMILY MEMBER 11"/>
    <property type="match status" value="1"/>
</dbReference>
<proteinExistence type="inferred from homology"/>
<dbReference type="FunFam" id="3.40.50.720:FF:000047">
    <property type="entry name" value="NADP-dependent L-serine/L-allo-threonine dehydrogenase"/>
    <property type="match status" value="1"/>
</dbReference>
<dbReference type="GO" id="GO:0016616">
    <property type="term" value="F:oxidoreductase activity, acting on the CH-OH group of donors, NAD or NADP as acceptor"/>
    <property type="evidence" value="ECO:0007669"/>
    <property type="project" value="UniProtKB-ARBA"/>
</dbReference>
<evidence type="ECO:0000256" key="1">
    <source>
        <dbReference type="ARBA" id="ARBA00006484"/>
    </source>
</evidence>
<dbReference type="AlphaFoldDB" id="A0A0V0G4W0"/>
<reference evidence="4" key="1">
    <citation type="journal article" date="2018" name="J. Proteomics">
        <title>Exploring the molecular complexity of Triatoma dimidiata sialome.</title>
        <authorList>
            <person name="Santiago P.B."/>
            <person name="de Araujo C.N."/>
            <person name="Charneau S."/>
            <person name="Bastos I.M.D."/>
            <person name="Assumpcao T.C.F."/>
            <person name="Queiroz R.M.L."/>
            <person name="Praca Y.R."/>
            <person name="Cordeiro T.M."/>
            <person name="Garcia C.H.S."/>
            <person name="da Silva I.G."/>
            <person name="Raiol T."/>
            <person name="Motta F.N."/>
            <person name="de Araujo Oliveira J.V."/>
            <person name="de Sousa M.V."/>
            <person name="Ribeiro J.M.C."/>
            <person name="de Santana J.M."/>
        </authorList>
    </citation>
    <scope>NUCLEOTIDE SEQUENCE</scope>
    <source>
        <strain evidence="4">Santander</strain>
        <tissue evidence="4">Salivary glands</tissue>
    </source>
</reference>
<dbReference type="Gene3D" id="3.40.50.720">
    <property type="entry name" value="NAD(P)-binding Rossmann-like Domain"/>
    <property type="match status" value="1"/>
</dbReference>
<dbReference type="PRINTS" id="PR00080">
    <property type="entry name" value="SDRFAMILY"/>
</dbReference>
<protein>
    <submittedName>
        <fullName evidence="4">Putative dehydrogenase</fullName>
    </submittedName>
</protein>
<dbReference type="SUPFAM" id="SSF51735">
    <property type="entry name" value="NAD(P)-binding Rossmann-fold domains"/>
    <property type="match status" value="1"/>
</dbReference>
<organism evidence="4">
    <name type="scientific">Triatoma dimidiata</name>
    <name type="common">Kissing bug</name>
    <name type="synonym">Meccus dimidiatus</name>
    <dbReference type="NCBI Taxonomy" id="72491"/>
    <lineage>
        <taxon>Eukaryota</taxon>
        <taxon>Metazoa</taxon>
        <taxon>Ecdysozoa</taxon>
        <taxon>Arthropoda</taxon>
        <taxon>Hexapoda</taxon>
        <taxon>Insecta</taxon>
        <taxon>Pterygota</taxon>
        <taxon>Neoptera</taxon>
        <taxon>Paraneoptera</taxon>
        <taxon>Hemiptera</taxon>
        <taxon>Heteroptera</taxon>
        <taxon>Panheteroptera</taxon>
        <taxon>Cimicomorpha</taxon>
        <taxon>Reduviidae</taxon>
        <taxon>Triatominae</taxon>
        <taxon>Triatoma</taxon>
    </lineage>
</organism>
<accession>A0A0V0G4W0</accession>
<evidence type="ECO:0000256" key="2">
    <source>
        <dbReference type="ARBA" id="ARBA00023002"/>
    </source>
</evidence>
<dbReference type="PANTHER" id="PTHR43115">
    <property type="entry name" value="DEHYDROGENASE/REDUCTASE SDR FAMILY MEMBER 11"/>
    <property type="match status" value="1"/>
</dbReference>
<keyword evidence="2" id="KW-0560">Oxidoreductase</keyword>
<sequence length="250" mass="27150">MDRWKDRVAVVTGASAGIGEAIARSLAEHGMKVAALARRLDRLQKLEEECKFTKGTVKAYKCDCSNETEIASTMQNILADLGPISVLINNAAILAPMPLTDTSQGLCRKLYETNVIGLVTFTQHAVEMMEKHDITDGHIININSICGHSKLHAPGIGNYCASKNAVTVLTESLKNELAFLKSNIRITSISPGLVLTEMIDPYPGKKQWPHLKPEDIVEGIIFALSVKANINVSELTIEPTGGIRGAFVKE</sequence>
<comment type="similarity">
    <text evidence="1 3">Belongs to the short-chain dehydrogenases/reductases (SDR) family.</text>
</comment>
<dbReference type="EMBL" id="GECL01003036">
    <property type="protein sequence ID" value="JAP03088.1"/>
    <property type="molecule type" value="Transcribed_RNA"/>
</dbReference>
<evidence type="ECO:0000256" key="3">
    <source>
        <dbReference type="RuleBase" id="RU000363"/>
    </source>
</evidence>
<dbReference type="PRINTS" id="PR00081">
    <property type="entry name" value="GDHRDH"/>
</dbReference>